<evidence type="ECO:0000313" key="3">
    <source>
        <dbReference type="EMBL" id="MBL4935654.1"/>
    </source>
</evidence>
<keyword evidence="1" id="KW-1133">Transmembrane helix</keyword>
<evidence type="ECO:0000313" key="4">
    <source>
        <dbReference type="Proteomes" id="UP000632377"/>
    </source>
</evidence>
<sequence length="246" mass="26766">MNKRKFLRFIPLLLIVLIISYSAFWVLSYSRPTEDAITAFNSNSNIEVLNDKFITFTPKDKKTETGFIFYPGGKVAPEAYAPICSKIASQGYKVIIVPMPLNLAVLNGDKAQEVIKAYPEIKNWVIGGHSLGGVIAASFAKKHTDEIKGLVMFAAYPQAKDDMSKDDLKVLSLWGSEDGCADISKVTGAKAIVPKDAEFMPIEGGNHAQFGSYGAQKGDNPAKIPAVQQQSIAVQYTVSLLSEVSK</sequence>
<keyword evidence="1" id="KW-0472">Membrane</keyword>
<protein>
    <submittedName>
        <fullName evidence="3">Alpha/beta hydrolase</fullName>
    </submittedName>
</protein>
<keyword evidence="1" id="KW-0812">Transmembrane</keyword>
<dbReference type="Pfam" id="PF12695">
    <property type="entry name" value="Abhydrolase_5"/>
    <property type="match status" value="1"/>
</dbReference>
<reference evidence="3 4" key="1">
    <citation type="submission" date="2021-01" db="EMBL/GenBank/DDBJ databases">
        <title>Genome public.</title>
        <authorList>
            <person name="Liu C."/>
            <person name="Sun Q."/>
        </authorList>
    </citation>
    <scope>NUCLEOTIDE SEQUENCE [LARGE SCALE GENOMIC DNA]</scope>
    <source>
        <strain evidence="3 4">YIM B02515</strain>
    </source>
</reference>
<dbReference type="GO" id="GO:0016787">
    <property type="term" value="F:hydrolase activity"/>
    <property type="evidence" value="ECO:0007669"/>
    <property type="project" value="UniProtKB-KW"/>
</dbReference>
<dbReference type="InterPro" id="IPR029058">
    <property type="entry name" value="AB_hydrolase_fold"/>
</dbReference>
<dbReference type="Proteomes" id="UP000632377">
    <property type="component" value="Unassembled WGS sequence"/>
</dbReference>
<dbReference type="Gene3D" id="3.40.50.1820">
    <property type="entry name" value="alpha/beta hydrolase"/>
    <property type="match status" value="1"/>
</dbReference>
<dbReference type="SUPFAM" id="SSF53474">
    <property type="entry name" value="alpha/beta-Hydrolases"/>
    <property type="match status" value="1"/>
</dbReference>
<dbReference type="EMBL" id="JAESWC010000002">
    <property type="protein sequence ID" value="MBL4935654.1"/>
    <property type="molecule type" value="Genomic_DNA"/>
</dbReference>
<keyword evidence="3" id="KW-0378">Hydrolase</keyword>
<dbReference type="RefSeq" id="WP_202748249.1">
    <property type="nucleotide sequence ID" value="NZ_JAESWC010000002.1"/>
</dbReference>
<accession>A0ABS1T8K5</accession>
<name>A0ABS1T8K5_9CLOT</name>
<dbReference type="InterPro" id="IPR029059">
    <property type="entry name" value="AB_hydrolase_5"/>
</dbReference>
<comment type="caution">
    <text evidence="3">The sequence shown here is derived from an EMBL/GenBank/DDBJ whole genome shotgun (WGS) entry which is preliminary data.</text>
</comment>
<proteinExistence type="predicted"/>
<evidence type="ECO:0000256" key="1">
    <source>
        <dbReference type="SAM" id="Phobius"/>
    </source>
</evidence>
<evidence type="ECO:0000259" key="2">
    <source>
        <dbReference type="Pfam" id="PF12695"/>
    </source>
</evidence>
<organism evidence="3 4">
    <name type="scientific">Clostridium rhizosphaerae</name>
    <dbReference type="NCBI Taxonomy" id="2803861"/>
    <lineage>
        <taxon>Bacteria</taxon>
        <taxon>Bacillati</taxon>
        <taxon>Bacillota</taxon>
        <taxon>Clostridia</taxon>
        <taxon>Eubacteriales</taxon>
        <taxon>Clostridiaceae</taxon>
        <taxon>Clostridium</taxon>
    </lineage>
</organism>
<feature type="transmembrane region" description="Helical" evidence="1">
    <location>
        <begin position="7"/>
        <end position="27"/>
    </location>
</feature>
<feature type="domain" description="Alpha/beta hydrolase fold-5" evidence="2">
    <location>
        <begin position="67"/>
        <end position="230"/>
    </location>
</feature>
<gene>
    <name evidence="3" type="ORF">JK636_07770</name>
</gene>
<keyword evidence="4" id="KW-1185">Reference proteome</keyword>